<gene>
    <name evidence="1" type="primary">rpl35</name>
</gene>
<geneLocation type="chloroplast" evidence="1"/>
<keyword evidence="1" id="KW-0687">Ribonucleoprotein</keyword>
<dbReference type="RefSeq" id="YP_009674947.1">
    <property type="nucleotide sequence ID" value="NC_043890.1"/>
</dbReference>
<sequence>MRRKVQNKKRHLRQTAKVSAGEIKAINLMLPNK</sequence>
<keyword evidence="1" id="KW-0934">Plastid</keyword>
<keyword evidence="1" id="KW-0689">Ribosomal protein</keyword>
<dbReference type="GeneID" id="40865395"/>
<proteinExistence type="predicted"/>
<dbReference type="GO" id="GO:0005840">
    <property type="term" value="C:ribosome"/>
    <property type="evidence" value="ECO:0007669"/>
    <property type="project" value="UniProtKB-KW"/>
</dbReference>
<evidence type="ECO:0000313" key="1">
    <source>
        <dbReference type="EMBL" id="QDH81798.1"/>
    </source>
</evidence>
<name>A0A514CPR3_9STRA</name>
<keyword evidence="1" id="KW-0150">Chloroplast</keyword>
<dbReference type="EMBL" id="MK561360">
    <property type="protein sequence ID" value="QDH81798.1"/>
    <property type="molecule type" value="Genomic_DNA"/>
</dbReference>
<protein>
    <submittedName>
        <fullName evidence="1">Ribosomal protein L35</fullName>
    </submittedName>
</protein>
<reference evidence="1" key="1">
    <citation type="submission" date="2019-02" db="EMBL/GenBank/DDBJ databases">
        <title>Dictyochophyceae plastid genomes reveal unusual variability of their organisation.</title>
        <authorList>
            <person name="Han K.Y."/>
            <person name="Maciszewski K."/>
            <person name="Graf L."/>
            <person name="Andersen R.A."/>
            <person name="Karnkowska A."/>
            <person name="Yoon H.S."/>
        </authorList>
    </citation>
    <scope>NUCLEOTIDE SEQUENCE</scope>
</reference>
<accession>A0A514CPR3</accession>
<dbReference type="AlphaFoldDB" id="A0A514CPR3"/>
<organism evidence="1">
    <name type="scientific">Rhizochromulina marina</name>
    <dbReference type="NCBI Taxonomy" id="1034831"/>
    <lineage>
        <taxon>Eukaryota</taxon>
        <taxon>Sar</taxon>
        <taxon>Stramenopiles</taxon>
        <taxon>Ochrophyta</taxon>
        <taxon>Dictyochophyceae</taxon>
        <taxon>Rhizochromulinales</taxon>
        <taxon>Rhizochromulina</taxon>
    </lineage>
</organism>
<dbReference type="SMR" id="A0A514CPR3"/>